<feature type="region of interest" description="Disordered" evidence="8">
    <location>
        <begin position="1"/>
        <end position="42"/>
    </location>
</feature>
<reference evidence="10" key="1">
    <citation type="journal article" date="2022" name="Plant J.">
        <title>Strategies of tolerance reflected in two North American maple genomes.</title>
        <authorList>
            <person name="McEvoy S.L."/>
            <person name="Sezen U.U."/>
            <person name="Trouern-Trend A."/>
            <person name="McMahon S.M."/>
            <person name="Schaberg P.G."/>
            <person name="Yang J."/>
            <person name="Wegrzyn J.L."/>
            <person name="Swenson N.G."/>
        </authorList>
    </citation>
    <scope>NUCLEOTIDE SEQUENCE</scope>
    <source>
        <strain evidence="10">NS2018</strain>
    </source>
</reference>
<dbReference type="InterPro" id="IPR013657">
    <property type="entry name" value="SCL35B1-4/HUT1"/>
</dbReference>
<keyword evidence="7 9" id="KW-0472">Membrane</keyword>
<accession>A0AA39T5H0</accession>
<evidence type="ECO:0000256" key="7">
    <source>
        <dbReference type="ARBA" id="ARBA00023136"/>
    </source>
</evidence>
<comment type="caution">
    <text evidence="10">The sequence shown here is derived from an EMBL/GenBank/DDBJ whole genome shotgun (WGS) entry which is preliminary data.</text>
</comment>
<name>A0AA39T5H0_ACESA</name>
<keyword evidence="5 9" id="KW-0812">Transmembrane</keyword>
<keyword evidence="3" id="KW-0813">Transport</keyword>
<comment type="similarity">
    <text evidence="2">Belongs to the nucleotide-sugar transporter family. UDP-galactose:UMP antiporter (TC 2.A.7.11) subfamily.</text>
</comment>
<feature type="compositionally biased region" description="Basic and acidic residues" evidence="8">
    <location>
        <begin position="1"/>
        <end position="13"/>
    </location>
</feature>
<dbReference type="GO" id="GO:0000139">
    <property type="term" value="C:Golgi membrane"/>
    <property type="evidence" value="ECO:0007669"/>
    <property type="project" value="TreeGrafter"/>
</dbReference>
<keyword evidence="4" id="KW-0050">Antiport</keyword>
<comment type="subcellular location">
    <subcellularLocation>
        <location evidence="1">Membrane</location>
        <topology evidence="1">Multi-pass membrane protein</topology>
    </subcellularLocation>
</comment>
<evidence type="ECO:0000256" key="5">
    <source>
        <dbReference type="ARBA" id="ARBA00022692"/>
    </source>
</evidence>
<dbReference type="GO" id="GO:0005789">
    <property type="term" value="C:endoplasmic reticulum membrane"/>
    <property type="evidence" value="ECO:0007669"/>
    <property type="project" value="TreeGrafter"/>
</dbReference>
<evidence type="ECO:0000256" key="6">
    <source>
        <dbReference type="ARBA" id="ARBA00022989"/>
    </source>
</evidence>
<keyword evidence="11" id="KW-1185">Reference proteome</keyword>
<evidence type="ECO:0000256" key="4">
    <source>
        <dbReference type="ARBA" id="ARBA00022449"/>
    </source>
</evidence>
<dbReference type="AlphaFoldDB" id="A0AA39T5H0"/>
<dbReference type="PANTHER" id="PTHR10778">
    <property type="entry name" value="SOLUTE CARRIER FAMILY 35 MEMBER B"/>
    <property type="match status" value="1"/>
</dbReference>
<proteinExistence type="inferred from homology"/>
<evidence type="ECO:0000256" key="1">
    <source>
        <dbReference type="ARBA" id="ARBA00004141"/>
    </source>
</evidence>
<evidence type="ECO:0000256" key="9">
    <source>
        <dbReference type="SAM" id="Phobius"/>
    </source>
</evidence>
<reference evidence="10" key="2">
    <citation type="submission" date="2023-06" db="EMBL/GenBank/DDBJ databases">
        <authorList>
            <person name="Swenson N.G."/>
            <person name="Wegrzyn J.L."/>
            <person name="Mcevoy S.L."/>
        </authorList>
    </citation>
    <scope>NUCLEOTIDE SEQUENCE</scope>
    <source>
        <strain evidence="10">NS2018</strain>
        <tissue evidence="10">Leaf</tissue>
    </source>
</reference>
<feature type="transmembrane region" description="Helical" evidence="9">
    <location>
        <begin position="49"/>
        <end position="67"/>
    </location>
</feature>
<feature type="transmembrane region" description="Helical" evidence="9">
    <location>
        <begin position="88"/>
        <end position="106"/>
    </location>
</feature>
<protein>
    <submittedName>
        <fullName evidence="10">Uncharacterized protein</fullName>
    </submittedName>
</protein>
<gene>
    <name evidence="10" type="ORF">LWI29_012676</name>
</gene>
<dbReference type="EMBL" id="JAUESC010000002">
    <property type="protein sequence ID" value="KAK0604161.1"/>
    <property type="molecule type" value="Genomic_DNA"/>
</dbReference>
<organism evidence="10 11">
    <name type="scientific">Acer saccharum</name>
    <name type="common">Sugar maple</name>
    <dbReference type="NCBI Taxonomy" id="4024"/>
    <lineage>
        <taxon>Eukaryota</taxon>
        <taxon>Viridiplantae</taxon>
        <taxon>Streptophyta</taxon>
        <taxon>Embryophyta</taxon>
        <taxon>Tracheophyta</taxon>
        <taxon>Spermatophyta</taxon>
        <taxon>Magnoliopsida</taxon>
        <taxon>eudicotyledons</taxon>
        <taxon>Gunneridae</taxon>
        <taxon>Pentapetalae</taxon>
        <taxon>rosids</taxon>
        <taxon>malvids</taxon>
        <taxon>Sapindales</taxon>
        <taxon>Sapindaceae</taxon>
        <taxon>Hippocastanoideae</taxon>
        <taxon>Acereae</taxon>
        <taxon>Acer</taxon>
    </lineage>
</organism>
<dbReference type="PANTHER" id="PTHR10778:SF8">
    <property type="entry name" value="ADENOSINE 3'-PHOSPHO 5'-PHOSPHOSULFATE TRANSPORTER 2"/>
    <property type="match status" value="1"/>
</dbReference>
<evidence type="ECO:0000256" key="2">
    <source>
        <dbReference type="ARBA" id="ARBA00008349"/>
    </source>
</evidence>
<dbReference type="Proteomes" id="UP001168877">
    <property type="component" value="Unassembled WGS sequence"/>
</dbReference>
<evidence type="ECO:0000256" key="8">
    <source>
        <dbReference type="SAM" id="MobiDB-lite"/>
    </source>
</evidence>
<dbReference type="GO" id="GO:0046964">
    <property type="term" value="F:3'-phosphoadenosine 5'-phosphosulfate transmembrane transporter activity"/>
    <property type="evidence" value="ECO:0007669"/>
    <property type="project" value="TreeGrafter"/>
</dbReference>
<keyword evidence="6 9" id="KW-1133">Transmembrane helix</keyword>
<dbReference type="Pfam" id="PF08449">
    <property type="entry name" value="UAA"/>
    <property type="match status" value="1"/>
</dbReference>
<feature type="compositionally biased region" description="Basic and acidic residues" evidence="8">
    <location>
        <begin position="21"/>
        <end position="42"/>
    </location>
</feature>
<dbReference type="GO" id="GO:0015297">
    <property type="term" value="F:antiporter activity"/>
    <property type="evidence" value="ECO:0007669"/>
    <property type="project" value="UniProtKB-KW"/>
</dbReference>
<sequence length="166" mass="18136">MSNDKYGEGKENKSNPAVSSKRKDGDDNGNRNRRSTKDDSVKKAKQNELVAATLIATVTFTAGFTVLPVMKMGAFIPGLRRKYPVHEYISALLLVVGLILFTLADAQTSPNFSIIGVLMILGALVMDSFLDGDAVLLYCSRVAFLARAYDSNRRASFLLPGIHVHK</sequence>
<evidence type="ECO:0000313" key="11">
    <source>
        <dbReference type="Proteomes" id="UP001168877"/>
    </source>
</evidence>
<evidence type="ECO:0000313" key="10">
    <source>
        <dbReference type="EMBL" id="KAK0604161.1"/>
    </source>
</evidence>
<evidence type="ECO:0000256" key="3">
    <source>
        <dbReference type="ARBA" id="ARBA00022448"/>
    </source>
</evidence>
<feature type="transmembrane region" description="Helical" evidence="9">
    <location>
        <begin position="112"/>
        <end position="130"/>
    </location>
</feature>